<dbReference type="RefSeq" id="WP_190973438.1">
    <property type="nucleotide sequence ID" value="NZ_CP041364.1"/>
</dbReference>
<dbReference type="Proteomes" id="UP001330016">
    <property type="component" value="Unassembled WGS sequence"/>
</dbReference>
<dbReference type="EMBL" id="JAQSGK010000019">
    <property type="protein sequence ID" value="MEE6715785.1"/>
    <property type="molecule type" value="Genomic_DNA"/>
</dbReference>
<keyword evidence="2" id="KW-1185">Reference proteome</keyword>
<gene>
    <name evidence="1" type="ORF">PS435_07935</name>
</gene>
<name>A0ABU7T0A5_9LACO</name>
<dbReference type="GeneID" id="78511394"/>
<sequence length="56" mass="6130">MADEKAQPQFTKQDFLSSTELSGAQHDLLETALVDGRTYTADEAKEAVKQLKGGLF</sequence>
<evidence type="ECO:0000313" key="2">
    <source>
        <dbReference type="Proteomes" id="UP001330016"/>
    </source>
</evidence>
<evidence type="ECO:0008006" key="3">
    <source>
        <dbReference type="Google" id="ProtNLM"/>
    </source>
</evidence>
<protein>
    <recommendedName>
        <fullName evidence="3">Antitoxin VbhA domain-containing protein</fullName>
    </recommendedName>
</protein>
<evidence type="ECO:0000313" key="1">
    <source>
        <dbReference type="EMBL" id="MEE6715785.1"/>
    </source>
</evidence>
<accession>A0ABU7T0A5</accession>
<proteinExistence type="predicted"/>
<comment type="caution">
    <text evidence="1">The sequence shown here is derived from an EMBL/GenBank/DDBJ whole genome shotgun (WGS) entry which is preliminary data.</text>
</comment>
<organism evidence="1 2">
    <name type="scientific">Schleiferilactobacillus harbinensis</name>
    <dbReference type="NCBI Taxonomy" id="304207"/>
    <lineage>
        <taxon>Bacteria</taxon>
        <taxon>Bacillati</taxon>
        <taxon>Bacillota</taxon>
        <taxon>Bacilli</taxon>
        <taxon>Lactobacillales</taxon>
        <taxon>Lactobacillaceae</taxon>
        <taxon>Schleiferilactobacillus</taxon>
    </lineage>
</organism>
<reference evidence="1 2" key="1">
    <citation type="submission" date="2023-02" db="EMBL/GenBank/DDBJ databases">
        <title>The predominant lactic acid bacteria and yeasts involved in the spontaneous fermentation of millet during the production of the traditional porridge Hausa koko in Ghana.</title>
        <authorList>
            <person name="Atter A."/>
            <person name="Diaz M."/>
        </authorList>
    </citation>
    <scope>NUCLEOTIDE SEQUENCE [LARGE SCALE GENOMIC DNA]</scope>
    <source>
        <strain evidence="1 2">FI11640</strain>
    </source>
</reference>